<keyword evidence="1" id="KW-1185">Reference proteome</keyword>
<protein>
    <submittedName>
        <fullName evidence="2">Transposase</fullName>
    </submittedName>
</protein>
<dbReference type="WBParaSite" id="Gr19_v10_g3302.t1">
    <property type="protein sequence ID" value="Gr19_v10_g3302.t1"/>
    <property type="gene ID" value="Gr19_v10_g3302"/>
</dbReference>
<sequence>MKAELKRAGFKNSYSYQIDETVAKELGLNFRTLYNWKRKLGQTTPHHNHNEQKKLLKHYYEIKDKNPKMNDEDIAKLLKIGSKTFCTKFVQAADVCWNAPFKAKIRQQYEDWMLHGEKTTTSSGNTRAAPMNIYLNWIYEARTHGFHPIRGQLFQLSYRGVPLAFFFMGDLLPPP</sequence>
<organism evidence="1 2">
    <name type="scientific">Globodera rostochiensis</name>
    <name type="common">Golden nematode worm</name>
    <name type="synonym">Heterodera rostochiensis</name>
    <dbReference type="NCBI Taxonomy" id="31243"/>
    <lineage>
        <taxon>Eukaryota</taxon>
        <taxon>Metazoa</taxon>
        <taxon>Ecdysozoa</taxon>
        <taxon>Nematoda</taxon>
        <taxon>Chromadorea</taxon>
        <taxon>Rhabditida</taxon>
        <taxon>Tylenchina</taxon>
        <taxon>Tylenchomorpha</taxon>
        <taxon>Tylenchoidea</taxon>
        <taxon>Heteroderidae</taxon>
        <taxon>Heteroderinae</taxon>
        <taxon>Globodera</taxon>
    </lineage>
</organism>
<dbReference type="Proteomes" id="UP000887572">
    <property type="component" value="Unplaced"/>
</dbReference>
<accession>A0A914HP02</accession>
<proteinExistence type="predicted"/>
<name>A0A914HP02_GLORO</name>
<reference evidence="2" key="1">
    <citation type="submission" date="2022-11" db="UniProtKB">
        <authorList>
            <consortium name="WormBaseParasite"/>
        </authorList>
    </citation>
    <scope>IDENTIFICATION</scope>
</reference>
<evidence type="ECO:0000313" key="1">
    <source>
        <dbReference type="Proteomes" id="UP000887572"/>
    </source>
</evidence>
<evidence type="ECO:0000313" key="2">
    <source>
        <dbReference type="WBParaSite" id="Gr19_v10_g3302.t1"/>
    </source>
</evidence>
<dbReference type="AlphaFoldDB" id="A0A914HP02"/>